<dbReference type="GO" id="GO:0046872">
    <property type="term" value="F:metal ion binding"/>
    <property type="evidence" value="ECO:0007669"/>
    <property type="project" value="UniProtKB-KW"/>
</dbReference>
<dbReference type="GO" id="GO:0005829">
    <property type="term" value="C:cytosol"/>
    <property type="evidence" value="ECO:0007669"/>
    <property type="project" value="TreeGrafter"/>
</dbReference>
<evidence type="ECO:0000256" key="7">
    <source>
        <dbReference type="ARBA" id="ARBA00022723"/>
    </source>
</evidence>
<protein>
    <submittedName>
        <fullName evidence="19">Uncharacterized protein</fullName>
    </submittedName>
</protein>
<dbReference type="PROSITE" id="PS51194">
    <property type="entry name" value="HELICASE_CTER"/>
    <property type="match status" value="1"/>
</dbReference>
<dbReference type="PROSITE" id="PS51196">
    <property type="entry name" value="SECA_MOTOR_DEAD"/>
    <property type="match status" value="1"/>
</dbReference>
<dbReference type="Pfam" id="PF07517">
    <property type="entry name" value="SecA_DEAD"/>
    <property type="match status" value="1"/>
</dbReference>
<dbReference type="GO" id="GO:0006886">
    <property type="term" value="P:intracellular protein transport"/>
    <property type="evidence" value="ECO:0007669"/>
    <property type="project" value="InterPro"/>
</dbReference>
<feature type="domain" description="Helicase C-terminal" evidence="17">
    <location>
        <begin position="415"/>
        <end position="617"/>
    </location>
</feature>
<evidence type="ECO:0000313" key="19">
    <source>
        <dbReference type="EMBL" id="SUZ94617.1"/>
    </source>
</evidence>
<evidence type="ECO:0000256" key="4">
    <source>
        <dbReference type="ARBA" id="ARBA00022448"/>
    </source>
</evidence>
<dbReference type="HAMAP" id="MF_01382">
    <property type="entry name" value="SecA"/>
    <property type="match status" value="1"/>
</dbReference>
<dbReference type="InterPro" id="IPR011116">
    <property type="entry name" value="SecA_Wing/Scaffold"/>
</dbReference>
<keyword evidence="7" id="KW-0479">Metal-binding</keyword>
<dbReference type="EMBL" id="UINC01002251">
    <property type="protein sequence ID" value="SUZ94617.1"/>
    <property type="molecule type" value="Genomic_DNA"/>
</dbReference>
<dbReference type="Gene3D" id="3.90.1440.10">
    <property type="entry name" value="SecA, preprotein cross-linking domain"/>
    <property type="match status" value="1"/>
</dbReference>
<dbReference type="InterPro" id="IPR044722">
    <property type="entry name" value="SecA_SF2_C"/>
</dbReference>
<evidence type="ECO:0000256" key="6">
    <source>
        <dbReference type="ARBA" id="ARBA00022490"/>
    </source>
</evidence>
<dbReference type="InterPro" id="IPR004027">
    <property type="entry name" value="SEC_C_motif"/>
</dbReference>
<dbReference type="NCBIfam" id="NF009538">
    <property type="entry name" value="PRK12904.1"/>
    <property type="match status" value="1"/>
</dbReference>
<evidence type="ECO:0000256" key="14">
    <source>
        <dbReference type="ARBA" id="ARBA00023136"/>
    </source>
</evidence>
<dbReference type="Pfam" id="PF02810">
    <property type="entry name" value="SEC-C"/>
    <property type="match status" value="1"/>
</dbReference>
<dbReference type="SMART" id="SM00958">
    <property type="entry name" value="SecA_PP_bind"/>
    <property type="match status" value="1"/>
</dbReference>
<dbReference type="PROSITE" id="PS51192">
    <property type="entry name" value="HELICASE_ATP_BIND_1"/>
    <property type="match status" value="1"/>
</dbReference>
<sequence>MGAFSRVLRSGEGKKIKALEAIVPDINAIEPETAVLSDDALRAKTAEFRQRFDNGEDIDDLLIEAFAVVREAATRVIGQRHYDVQLMGGVALHLGWVAEMRTGEGKTLVSTLPAYLNGFTGSGVHLCTVNDYLATRDSEWMGQIHRWLGLEVGLVVPGERDATAKRLAYGADITYGTNNELGFDYLRDNMAMSVDLKVQRGHAYCIVDEVDSILIDEARTPLIISGRLSDAVALYQRFAAVARGLQRDLHYDFDEEKRIVAPTEEGVHAVEAALGVENLYDQVSSNLVHQLQSALKAKELYLRDKDYIISNGEVRIVDEFTGRVLEGRRWSDGIHQAVEAKEGVAIKEENQTLATITLQNYFRLYDKLAGMTGTAETEAAELAGIYNLQVVSIPTNRPLVRDDASDLIYKTEAGKFDAVIEDILESNEAGQPVLVGTISVEKSEHLSRELEKRGVAHEVLNAKQHFREAEIIAQAGRPGAVTVATNMAGRGVDILLGGNPESMAAREARAVGLDPESPEGQAKVASLLPRLTTDCEERGDEVRRNGGLYVLGTERHESRRIDNQLRGRGGRQGDPGKSRFYLSLDDDLMRLFASGAMRGMMDKALPEDIPIESKMVTKAIERAQTTVEQKNAEIRKNVLKYDEVMNEQRRVIYRLRDRVLDGAEMRDEVLEVVSHVVDAGLGTFCAAEHPEEWDIAGLHVEMDGFWPLTVDADDLSRILDPVELSERLVDDAVACFEGREGELGADTMREVERQVMIRIIDQRWREHLYEMDHLREGIHLRAMGQRDPTTEWQREGFDLFGQLTDLIGADFLRYVMRIQVAITEEDGGVPDDMQTSGPEGPVGGAAAVAAAAGAPATVTEEPPGPVQKVNTGWDATPRNAPCPCDSGRKFKHCHGR</sequence>
<dbReference type="InterPro" id="IPR001650">
    <property type="entry name" value="Helicase_C-like"/>
</dbReference>
<dbReference type="GO" id="GO:0043952">
    <property type="term" value="P:protein transport by the Sec complex"/>
    <property type="evidence" value="ECO:0007669"/>
    <property type="project" value="TreeGrafter"/>
</dbReference>
<keyword evidence="8" id="KW-0547">Nucleotide-binding</keyword>
<dbReference type="SMART" id="SM00957">
    <property type="entry name" value="SecA_DEAD"/>
    <property type="match status" value="1"/>
</dbReference>
<evidence type="ECO:0000256" key="3">
    <source>
        <dbReference type="ARBA" id="ARBA00007650"/>
    </source>
</evidence>
<dbReference type="GO" id="GO:0017038">
    <property type="term" value="P:protein import"/>
    <property type="evidence" value="ECO:0007669"/>
    <property type="project" value="InterPro"/>
</dbReference>
<dbReference type="GO" id="GO:0031522">
    <property type="term" value="C:cell envelope Sec protein transport complex"/>
    <property type="evidence" value="ECO:0007669"/>
    <property type="project" value="TreeGrafter"/>
</dbReference>
<keyword evidence="10" id="KW-0067">ATP-binding</keyword>
<dbReference type="Pfam" id="PF01043">
    <property type="entry name" value="SecA_PP_bind"/>
    <property type="match status" value="1"/>
</dbReference>
<keyword evidence="9" id="KW-0862">Zinc</keyword>
<evidence type="ECO:0000259" key="16">
    <source>
        <dbReference type="PROSITE" id="PS51192"/>
    </source>
</evidence>
<feature type="compositionally biased region" description="Low complexity" evidence="15">
    <location>
        <begin position="844"/>
        <end position="861"/>
    </location>
</feature>
<dbReference type="SUPFAM" id="SSF81886">
    <property type="entry name" value="Helical scaffold and wing domains of SecA"/>
    <property type="match status" value="1"/>
</dbReference>
<keyword evidence="14" id="KW-0472">Membrane</keyword>
<dbReference type="GO" id="GO:0005524">
    <property type="term" value="F:ATP binding"/>
    <property type="evidence" value="ECO:0007669"/>
    <property type="project" value="UniProtKB-KW"/>
</dbReference>
<keyword evidence="4" id="KW-0813">Transport</keyword>
<dbReference type="CDD" id="cd17928">
    <property type="entry name" value="DEXDc_SecA"/>
    <property type="match status" value="1"/>
</dbReference>
<dbReference type="InterPro" id="IPR011130">
    <property type="entry name" value="SecA_preprotein_X-link_dom"/>
</dbReference>
<reference evidence="19" key="1">
    <citation type="submission" date="2018-05" db="EMBL/GenBank/DDBJ databases">
        <authorList>
            <person name="Lanie J.A."/>
            <person name="Ng W.-L."/>
            <person name="Kazmierczak K.M."/>
            <person name="Andrzejewski T.M."/>
            <person name="Davidsen T.M."/>
            <person name="Wayne K.J."/>
            <person name="Tettelin H."/>
            <person name="Glass J.I."/>
            <person name="Rusch D."/>
            <person name="Podicherti R."/>
            <person name="Tsui H.-C.T."/>
            <person name="Winkler M.E."/>
        </authorList>
    </citation>
    <scope>NUCLEOTIDE SEQUENCE</scope>
</reference>
<dbReference type="GO" id="GO:0006605">
    <property type="term" value="P:protein targeting"/>
    <property type="evidence" value="ECO:0007669"/>
    <property type="project" value="InterPro"/>
</dbReference>
<dbReference type="InterPro" id="IPR027417">
    <property type="entry name" value="P-loop_NTPase"/>
</dbReference>
<dbReference type="FunFam" id="3.90.1440.10:FF:000002">
    <property type="entry name" value="Protein translocase subunit SecA"/>
    <property type="match status" value="1"/>
</dbReference>
<dbReference type="GO" id="GO:0005886">
    <property type="term" value="C:plasma membrane"/>
    <property type="evidence" value="ECO:0007669"/>
    <property type="project" value="TreeGrafter"/>
</dbReference>
<dbReference type="InterPro" id="IPR000185">
    <property type="entry name" value="SecA"/>
</dbReference>
<feature type="domain" description="Helicase ATP-binding" evidence="16">
    <location>
        <begin position="87"/>
        <end position="246"/>
    </location>
</feature>
<dbReference type="InterPro" id="IPR011115">
    <property type="entry name" value="SecA_DEAD"/>
</dbReference>
<dbReference type="PROSITE" id="PS01312">
    <property type="entry name" value="SECA"/>
    <property type="match status" value="1"/>
</dbReference>
<comment type="subcellular location">
    <subcellularLocation>
        <location evidence="2">Membrane</location>
        <topology evidence="2">Peripheral membrane protein</topology>
    </subcellularLocation>
</comment>
<evidence type="ECO:0000256" key="11">
    <source>
        <dbReference type="ARBA" id="ARBA00022927"/>
    </source>
</evidence>
<dbReference type="CDD" id="cd18803">
    <property type="entry name" value="SF2_C_secA"/>
    <property type="match status" value="1"/>
</dbReference>
<dbReference type="PANTHER" id="PTHR30612">
    <property type="entry name" value="SECA INNER MEMBRANE COMPONENT OF SEC PROTEIN SECRETION SYSTEM"/>
    <property type="match status" value="1"/>
</dbReference>
<accession>A0A381RXA0</accession>
<dbReference type="Pfam" id="PF21090">
    <property type="entry name" value="P-loop_SecA"/>
    <property type="match status" value="1"/>
</dbReference>
<evidence type="ECO:0000256" key="2">
    <source>
        <dbReference type="ARBA" id="ARBA00004170"/>
    </source>
</evidence>
<name>A0A381RXA0_9ZZZZ</name>
<dbReference type="InterPro" id="IPR020937">
    <property type="entry name" value="SecA_CS"/>
</dbReference>
<keyword evidence="12" id="KW-1278">Translocase</keyword>
<evidence type="ECO:0000256" key="12">
    <source>
        <dbReference type="ARBA" id="ARBA00022967"/>
    </source>
</evidence>
<evidence type="ECO:0000256" key="1">
    <source>
        <dbReference type="ARBA" id="ARBA00001947"/>
    </source>
</evidence>
<dbReference type="NCBIfam" id="TIGR00963">
    <property type="entry name" value="secA"/>
    <property type="match status" value="1"/>
</dbReference>
<keyword evidence="13" id="KW-0811">Translocation</keyword>
<dbReference type="PRINTS" id="PR00906">
    <property type="entry name" value="SECA"/>
</dbReference>
<dbReference type="Gene3D" id="3.10.450.50">
    <property type="match status" value="1"/>
</dbReference>
<dbReference type="PANTHER" id="PTHR30612:SF0">
    <property type="entry name" value="CHLOROPLAST PROTEIN-TRANSPORTING ATPASE"/>
    <property type="match status" value="1"/>
</dbReference>
<keyword evidence="5" id="KW-1003">Cell membrane</keyword>
<evidence type="ECO:0000256" key="13">
    <source>
        <dbReference type="ARBA" id="ARBA00023010"/>
    </source>
</evidence>
<dbReference type="SUPFAM" id="SSF52540">
    <property type="entry name" value="P-loop containing nucleoside triphosphate hydrolases"/>
    <property type="match status" value="2"/>
</dbReference>
<feature type="region of interest" description="Disordered" evidence="15">
    <location>
        <begin position="827"/>
        <end position="886"/>
    </location>
</feature>
<evidence type="ECO:0000259" key="17">
    <source>
        <dbReference type="PROSITE" id="PS51194"/>
    </source>
</evidence>
<evidence type="ECO:0000259" key="18">
    <source>
        <dbReference type="PROSITE" id="PS51196"/>
    </source>
</evidence>
<dbReference type="SUPFAM" id="SSF81767">
    <property type="entry name" value="Pre-protein crosslinking domain of SecA"/>
    <property type="match status" value="1"/>
</dbReference>
<dbReference type="FunFam" id="3.40.50.300:FF:000334">
    <property type="entry name" value="Protein translocase subunit SecA"/>
    <property type="match status" value="1"/>
</dbReference>
<dbReference type="InterPro" id="IPR036670">
    <property type="entry name" value="SecA_X-link_sf"/>
</dbReference>
<evidence type="ECO:0000256" key="5">
    <source>
        <dbReference type="ARBA" id="ARBA00022475"/>
    </source>
</evidence>
<dbReference type="Gene3D" id="3.40.50.300">
    <property type="entry name" value="P-loop containing nucleotide triphosphate hydrolases"/>
    <property type="match status" value="2"/>
</dbReference>
<organism evidence="19">
    <name type="scientific">marine metagenome</name>
    <dbReference type="NCBI Taxonomy" id="408172"/>
    <lineage>
        <taxon>unclassified sequences</taxon>
        <taxon>metagenomes</taxon>
        <taxon>ecological metagenomes</taxon>
    </lineage>
</organism>
<evidence type="ECO:0000256" key="15">
    <source>
        <dbReference type="SAM" id="MobiDB-lite"/>
    </source>
</evidence>
<evidence type="ECO:0000256" key="9">
    <source>
        <dbReference type="ARBA" id="ARBA00022833"/>
    </source>
</evidence>
<comment type="similarity">
    <text evidence="3">Belongs to the SecA family.</text>
</comment>
<comment type="cofactor">
    <cofactor evidence="1">
        <name>Zn(2+)</name>
        <dbReference type="ChEBI" id="CHEBI:29105"/>
    </cofactor>
</comment>
<feature type="domain" description="SecA family profile" evidence="18">
    <location>
        <begin position="1"/>
        <end position="613"/>
    </location>
</feature>
<gene>
    <name evidence="19" type="ORF">METZ01_LOCUS47471</name>
</gene>
<dbReference type="InterPro" id="IPR014001">
    <property type="entry name" value="Helicase_ATP-bd"/>
</dbReference>
<evidence type="ECO:0000256" key="8">
    <source>
        <dbReference type="ARBA" id="ARBA00022741"/>
    </source>
</evidence>
<keyword evidence="11" id="KW-0653">Protein transport</keyword>
<evidence type="ECO:0000256" key="10">
    <source>
        <dbReference type="ARBA" id="ARBA00022840"/>
    </source>
</evidence>
<dbReference type="AlphaFoldDB" id="A0A381RXA0"/>
<proteinExistence type="inferred from homology"/>
<dbReference type="Pfam" id="PF07516">
    <property type="entry name" value="SecA_SW"/>
    <property type="match status" value="1"/>
</dbReference>
<dbReference type="FunFam" id="3.40.50.300:FF:000113">
    <property type="entry name" value="Preprotein translocase subunit SecA"/>
    <property type="match status" value="1"/>
</dbReference>
<keyword evidence="6" id="KW-0963">Cytoplasm</keyword>
<dbReference type="InterPro" id="IPR014018">
    <property type="entry name" value="SecA_motor_DEAD"/>
</dbReference>
<dbReference type="Gene3D" id="1.10.3060.10">
    <property type="entry name" value="Helical scaffold and wing domains of SecA"/>
    <property type="match status" value="1"/>
</dbReference>
<dbReference type="InterPro" id="IPR036266">
    <property type="entry name" value="SecA_Wing/Scaffold_sf"/>
</dbReference>